<feature type="domain" description="NAD-dependent epimerase/dehydratase" evidence="1">
    <location>
        <begin position="1"/>
        <end position="232"/>
    </location>
</feature>
<evidence type="ECO:0000259" key="1">
    <source>
        <dbReference type="Pfam" id="PF01370"/>
    </source>
</evidence>
<dbReference type="InterPro" id="IPR050177">
    <property type="entry name" value="Lipid_A_modif_metabolic_enz"/>
</dbReference>
<sequence length="308" mass="33237">MGATLAKSLVEAGNSVTLLDFGTPPGSTAQALGLLDDPKVTCARGDATAPETFAQLSDDYTHIVHAAAVLGVQRVARESLLTLDVNIRGTQLCLDFAARQRDLRRAVVLSTSEVYGRQANATPETASLRLDTDSLRWSYAASKVAAEFLAMAYRAERGVPTTIVRPFNVYGPHRSLGNAMTTFVSRALRDEEITVTGDGKQRRSWCHVTDFVDGINRCLAMDAALGETFNLGNDSAALTIRELAELIIELSGSRSSVRLLGDDTPDVVDRSPDIDKARRLLGYRPEVDLETGVASLIRAMRDAQGAVK</sequence>
<organism evidence="2 3">
    <name type="scientific">Streptomyces yokosukanensis</name>
    <dbReference type="NCBI Taxonomy" id="67386"/>
    <lineage>
        <taxon>Bacteria</taxon>
        <taxon>Bacillati</taxon>
        <taxon>Actinomycetota</taxon>
        <taxon>Actinomycetes</taxon>
        <taxon>Kitasatosporales</taxon>
        <taxon>Streptomycetaceae</taxon>
        <taxon>Streptomyces</taxon>
    </lineage>
</organism>
<keyword evidence="3" id="KW-1185">Reference proteome</keyword>
<dbReference type="SUPFAM" id="SSF51735">
    <property type="entry name" value="NAD(P)-binding Rossmann-fold domains"/>
    <property type="match status" value="1"/>
</dbReference>
<dbReference type="STRING" id="67386.AQI95_41490"/>
<dbReference type="OrthoDB" id="9801785at2"/>
<comment type="caution">
    <text evidence="2">The sequence shown here is derived from an EMBL/GenBank/DDBJ whole genome shotgun (WGS) entry which is preliminary data.</text>
</comment>
<dbReference type="InterPro" id="IPR001509">
    <property type="entry name" value="Epimerase_deHydtase"/>
</dbReference>
<dbReference type="AlphaFoldDB" id="A0A101NRK1"/>
<evidence type="ECO:0000313" key="2">
    <source>
        <dbReference type="EMBL" id="KUM98065.1"/>
    </source>
</evidence>
<reference evidence="2 3" key="1">
    <citation type="submission" date="2015-10" db="EMBL/GenBank/DDBJ databases">
        <title>Draft genome sequence of Streptomyces yokosukanensis DSM 40224, type strain for the species Streptomyces yokosukanensis.</title>
        <authorList>
            <person name="Ruckert C."/>
            <person name="Winkler A."/>
            <person name="Kalinowski J."/>
            <person name="Kampfer P."/>
            <person name="Glaeser S."/>
        </authorList>
    </citation>
    <scope>NUCLEOTIDE SEQUENCE [LARGE SCALE GENOMIC DNA]</scope>
    <source>
        <strain evidence="2 3">DSM 40224</strain>
    </source>
</reference>
<name>A0A101NRK1_9ACTN</name>
<gene>
    <name evidence="2" type="ORF">AQI95_41490</name>
</gene>
<dbReference type="EMBL" id="LMWN01000079">
    <property type="protein sequence ID" value="KUM98065.1"/>
    <property type="molecule type" value="Genomic_DNA"/>
</dbReference>
<dbReference type="Gene3D" id="3.40.50.720">
    <property type="entry name" value="NAD(P)-binding Rossmann-like Domain"/>
    <property type="match status" value="1"/>
</dbReference>
<dbReference type="Proteomes" id="UP000053127">
    <property type="component" value="Unassembled WGS sequence"/>
</dbReference>
<accession>A0A101NRK1</accession>
<proteinExistence type="predicted"/>
<dbReference type="PANTHER" id="PTHR43245:SF53">
    <property type="entry name" value="EPIMERASE-RELATED"/>
    <property type="match status" value="1"/>
</dbReference>
<protein>
    <recommendedName>
        <fullName evidence="1">NAD-dependent epimerase/dehydratase domain-containing protein</fullName>
    </recommendedName>
</protein>
<evidence type="ECO:0000313" key="3">
    <source>
        <dbReference type="Proteomes" id="UP000053127"/>
    </source>
</evidence>
<dbReference type="Pfam" id="PF01370">
    <property type="entry name" value="Epimerase"/>
    <property type="match status" value="1"/>
</dbReference>
<dbReference type="PANTHER" id="PTHR43245">
    <property type="entry name" value="BIFUNCTIONAL POLYMYXIN RESISTANCE PROTEIN ARNA"/>
    <property type="match status" value="1"/>
</dbReference>
<dbReference type="InterPro" id="IPR036291">
    <property type="entry name" value="NAD(P)-bd_dom_sf"/>
</dbReference>